<comment type="caution">
    <text evidence="1">The sequence shown here is derived from an EMBL/GenBank/DDBJ whole genome shotgun (WGS) entry which is preliminary data.</text>
</comment>
<gene>
    <name evidence="1" type="ORF">OVA965_LOCUS16501</name>
    <name evidence="2" type="ORF">TMI583_LOCUS16509</name>
</gene>
<name>A0A8S2DUV5_9BILA</name>
<proteinExistence type="predicted"/>
<reference evidence="1" key="1">
    <citation type="submission" date="2021-02" db="EMBL/GenBank/DDBJ databases">
        <authorList>
            <person name="Nowell W R."/>
        </authorList>
    </citation>
    <scope>NUCLEOTIDE SEQUENCE</scope>
</reference>
<dbReference type="EMBL" id="CAJOBA010007686">
    <property type="protein sequence ID" value="CAF3809439.1"/>
    <property type="molecule type" value="Genomic_DNA"/>
</dbReference>
<dbReference type="Proteomes" id="UP000677228">
    <property type="component" value="Unassembled WGS sequence"/>
</dbReference>
<sequence length="11" mass="1258">PSGYNEYEQAT</sequence>
<dbReference type="Proteomes" id="UP000682733">
    <property type="component" value="Unassembled WGS sequence"/>
</dbReference>
<accession>A0A8S2DUV5</accession>
<feature type="non-terminal residue" evidence="1">
    <location>
        <position position="1"/>
    </location>
</feature>
<evidence type="ECO:0000313" key="1">
    <source>
        <dbReference type="EMBL" id="CAF1041371.1"/>
    </source>
</evidence>
<evidence type="ECO:0000313" key="2">
    <source>
        <dbReference type="EMBL" id="CAF3809439.1"/>
    </source>
</evidence>
<dbReference type="EMBL" id="CAJNOK010007676">
    <property type="protein sequence ID" value="CAF1041371.1"/>
    <property type="molecule type" value="Genomic_DNA"/>
</dbReference>
<organism evidence="1 3">
    <name type="scientific">Didymodactylos carnosus</name>
    <dbReference type="NCBI Taxonomy" id="1234261"/>
    <lineage>
        <taxon>Eukaryota</taxon>
        <taxon>Metazoa</taxon>
        <taxon>Spiralia</taxon>
        <taxon>Gnathifera</taxon>
        <taxon>Rotifera</taxon>
        <taxon>Eurotatoria</taxon>
        <taxon>Bdelloidea</taxon>
        <taxon>Philodinida</taxon>
        <taxon>Philodinidae</taxon>
        <taxon>Didymodactylos</taxon>
    </lineage>
</organism>
<evidence type="ECO:0000313" key="3">
    <source>
        <dbReference type="Proteomes" id="UP000677228"/>
    </source>
</evidence>
<protein>
    <submittedName>
        <fullName evidence="1">Uncharacterized protein</fullName>
    </submittedName>
</protein>